<feature type="compositionally biased region" description="Basic residues" evidence="1">
    <location>
        <begin position="36"/>
        <end position="49"/>
    </location>
</feature>
<protein>
    <submittedName>
        <fullName evidence="2">Uncharacterized protein</fullName>
    </submittedName>
</protein>
<feature type="region of interest" description="Disordered" evidence="1">
    <location>
        <begin position="1"/>
        <end position="49"/>
    </location>
</feature>
<dbReference type="Proteomes" id="UP000664940">
    <property type="component" value="Unassembled WGS sequence"/>
</dbReference>
<comment type="caution">
    <text evidence="2">The sequence shown here is derived from an EMBL/GenBank/DDBJ whole genome shotgun (WGS) entry which is preliminary data.</text>
</comment>
<dbReference type="AlphaFoldDB" id="A0A834DQD1"/>
<feature type="region of interest" description="Disordered" evidence="1">
    <location>
        <begin position="85"/>
        <end position="108"/>
    </location>
</feature>
<evidence type="ECO:0000313" key="2">
    <source>
        <dbReference type="EMBL" id="KAF6088294.1"/>
    </source>
</evidence>
<name>A0A834DQD1_9CHIR</name>
<feature type="compositionally biased region" description="Gly residues" evidence="1">
    <location>
        <begin position="97"/>
        <end position="108"/>
    </location>
</feature>
<gene>
    <name evidence="2" type="ORF">HJG60_008150</name>
</gene>
<proteinExistence type="predicted"/>
<evidence type="ECO:0000256" key="1">
    <source>
        <dbReference type="SAM" id="MobiDB-lite"/>
    </source>
</evidence>
<evidence type="ECO:0000313" key="3">
    <source>
        <dbReference type="Proteomes" id="UP000664940"/>
    </source>
</evidence>
<dbReference type="EMBL" id="JABVXQ010000010">
    <property type="protein sequence ID" value="KAF6088294.1"/>
    <property type="molecule type" value="Genomic_DNA"/>
</dbReference>
<sequence>MATKRKWLGTTTVSPTHGAQRANKGTGADAWCGIRKPGKSHRQRRRKKLVQPESFTLKTTNAKHTCVGPCAFVCGGVQFCASRPVSAQKRHPQEGAGSDGGTGAGRQGKGLFRFASQTVGAQGSQASQPARVFLSVFSGAEAQTNGPEIRCCQRKPVSLF</sequence>
<accession>A0A834DQD1</accession>
<organism evidence="2 3">
    <name type="scientific">Phyllostomus discolor</name>
    <name type="common">pale spear-nosed bat</name>
    <dbReference type="NCBI Taxonomy" id="89673"/>
    <lineage>
        <taxon>Eukaryota</taxon>
        <taxon>Metazoa</taxon>
        <taxon>Chordata</taxon>
        <taxon>Craniata</taxon>
        <taxon>Vertebrata</taxon>
        <taxon>Euteleostomi</taxon>
        <taxon>Mammalia</taxon>
        <taxon>Eutheria</taxon>
        <taxon>Laurasiatheria</taxon>
        <taxon>Chiroptera</taxon>
        <taxon>Yangochiroptera</taxon>
        <taxon>Phyllostomidae</taxon>
        <taxon>Phyllostominae</taxon>
        <taxon>Phyllostomus</taxon>
    </lineage>
</organism>
<reference evidence="2 3" key="1">
    <citation type="journal article" date="2020" name="Nature">
        <title>Six reference-quality genomes reveal evolution of bat adaptations.</title>
        <authorList>
            <person name="Jebb D."/>
            <person name="Huang Z."/>
            <person name="Pippel M."/>
            <person name="Hughes G.M."/>
            <person name="Lavrichenko K."/>
            <person name="Devanna P."/>
            <person name="Winkler S."/>
            <person name="Jermiin L.S."/>
            <person name="Skirmuntt E.C."/>
            <person name="Katzourakis A."/>
            <person name="Burkitt-Gray L."/>
            <person name="Ray D.A."/>
            <person name="Sullivan K.A.M."/>
            <person name="Roscito J.G."/>
            <person name="Kirilenko B.M."/>
            <person name="Davalos L.M."/>
            <person name="Corthals A.P."/>
            <person name="Power M.L."/>
            <person name="Jones G."/>
            <person name="Ransome R.D."/>
            <person name="Dechmann D.K.N."/>
            <person name="Locatelli A.G."/>
            <person name="Puechmaille S.J."/>
            <person name="Fedrigo O."/>
            <person name="Jarvis E.D."/>
            <person name="Hiller M."/>
            <person name="Vernes S.C."/>
            <person name="Myers E.W."/>
            <person name="Teeling E.C."/>
        </authorList>
    </citation>
    <scope>NUCLEOTIDE SEQUENCE [LARGE SCALE GENOMIC DNA]</scope>
    <source>
        <strain evidence="2">Bat1K_MPI-CBG_1</strain>
    </source>
</reference>